<name>A0ACC7Y899_9ACTN</name>
<evidence type="ECO:0000313" key="1">
    <source>
        <dbReference type="EMBL" id="NUV78115.1"/>
    </source>
</evidence>
<gene>
    <name evidence="1" type="ORF">G6W56_29330</name>
</gene>
<keyword evidence="2" id="KW-1185">Reference proteome</keyword>
<organism evidence="1 2">
    <name type="scientific">Streptomyces fungicidicus</name>
    <dbReference type="NCBI Taxonomy" id="68203"/>
    <lineage>
        <taxon>Bacteria</taxon>
        <taxon>Bacillati</taxon>
        <taxon>Actinomycetota</taxon>
        <taxon>Actinomycetes</taxon>
        <taxon>Kitasatosporales</taxon>
        <taxon>Streptomycetaceae</taxon>
        <taxon>Streptomyces</taxon>
    </lineage>
</organism>
<feature type="non-terminal residue" evidence="1">
    <location>
        <position position="1"/>
    </location>
</feature>
<accession>A0ACC7Y899</accession>
<sequence length="1731" mass="183122">DTQVKIRGHRIEPAETEAALLGHPEVTRACVLAREDRPGSKYLAAYVVGTTGAEELRAHLARSLPEYLVPSAFVLLDALPLTPNGKVDHRALPAPDRTAGTAHTAPSTPAEETLAAIWAEVLGTERVGVHDNFFSLGGDSITSLQVVSRARRAGLALSSRDIFLRQTVAGLAASAAGTEPGEASRAPQGVVSGPVGPTPVREWFFAHHPVAPAHFAMSLAFELAPGTEVRALREAVAALLGHHDALRSVFTRDADGHWAGHLAPAVDPDAVLTVHRLAPDGERAAWEELARAAQSGMDLARGPLFRVLVGERGPGRPAWLFVAAHHLLVDGVSWRVLLEDLGRAYEQAAAGSPVELGPKTASVVQWAERLARRAAEGGFDGQREYWQGVGEAAATALPVDLPGGGNTMADQATVEVALDAEETAALLHQVPEVYRTRTDDVLLTALARALRTWTGRGRTAVAVEGHGREELFADVDLTRTVGWFTSIYPVALTLPEGDDPGAALKSVKEQLRAVPDRGIGYGVLRHLVPGGGGSPLASLPEPQLSFNYHGRFDAEAAPGAGPLRTALPPLGQDHHPGEERAHLIDVTGIVGGDGVLSFTWAYSAGLHHAATVERLARDFTAELRALVRHCAQPAAGGRTPSDFPLAGLDQAGVDALAGTGAAAAAVEDVYPLTPLQNGMLLHTLADPGVYLDQASFLLEGAGDPHRLATAWQRLVDATPALRTHLVWEDVPEPLQVVRRHAPLTVRHLDWSHLPEDAQAAALVELAQAERAAGVDLTAGPLMKLVLVRARPDAVRVVWTFHHLVLDGWSTTQIFEDVFAQYAALGTDAAPAALTRPPFREYVAWLRGQDGSAAREYWAGALAGFDAPTPLPYDRRPAPGHRAHAAARVRVELAEERAKALSAMAARHHLTLNTVVQGAWALLLARHSGEGDVCFGATTSGRPAELPGMESTVGNFLNTLPVRVRPAEEGETLAGWLGRLQEEQARARGFEHLALREVREVSELPPGAELFDSLVVFENYPDNEASAALHGLRISEVTAVDTTSYALDLTAYTDGDRLALDLSYDPALFDAGRIGHLARHLSVLLDGMPARTGLPPAALPSLTGDQEQALLAPGGWSGAPLPYPREACLHELIAAQARRAPGAEAVASGADTLTYAELEERANRLAQHLAAHGVGPGAVVAICLERGVELAVAVLAVLKAGGAYVPLDATHPAERLAYVLSDSGAALVVTRDALAARLPGGEVPVLSLDAEADGIAARPDRMPESGVTPRDLAYVIYTSGSTGRPKGVQVEHVSVVHGAASWDAGYGLTAEPGQEPLRQLNVASFSFDVFVSDLVHALCHGGTLVIAPADTVADPARLLDLLAEARITHLDTVPALLTAVAEEAERRGTHLPELRVLAGGADLWRSDDCRRLLARTAPSTTVVNGYGVTEATVESCVQPVRPDTLPDTPGVPIGHPHPGVRMYLLDAALRPVPVGVTGDLYIGGPGVGRGYRDRPGLTALRFVADPFGTEPGARLYLTGDRARYLPDGGVEFGGRADQQVKVRGFRVEPGEIETALSSHPAVAAAVVAPGRDARGDTRLVGYAVPRPGHAFDPAALRAHLKSLVPAYMVPAVLVELDALPLNSNGKVDRRALPEPDPAERGGTAYVAPRTPGEEALAGIWQEVLGREGVGAEDDFFDLGGSSVQLLQVTSRVRAAFGVTLTVRDFYDAPTVAGLTAAVEEQVLRELEAAMRQ</sequence>
<dbReference type="Proteomes" id="UP000556843">
    <property type="component" value="Unassembled WGS sequence"/>
</dbReference>
<dbReference type="EMBL" id="JAANNW010000041">
    <property type="protein sequence ID" value="NUV78115.1"/>
    <property type="molecule type" value="Genomic_DNA"/>
</dbReference>
<comment type="caution">
    <text evidence="1">The sequence shown here is derived from an EMBL/GenBank/DDBJ whole genome shotgun (WGS) entry which is preliminary data.</text>
</comment>
<reference evidence="1" key="1">
    <citation type="submission" date="2020-03" db="EMBL/GenBank/DDBJ databases">
        <title>Complete genome sequence of sixteen Streptomyces strains facilitates identification of candidate genes involved in plant growth-promotion in grain legumes and cereals.</title>
        <authorList>
            <person name="Gopalakrishnan S."/>
            <person name="Thakur V."/>
            <person name="Saxena R."/>
            <person name="Vadlamudi S."/>
            <person name="Purohit S."/>
            <person name="Kumar V."/>
            <person name="Rathore A."/>
            <person name="Chitikineni A."/>
            <person name="Varshney R.K."/>
        </authorList>
    </citation>
    <scope>NUCLEOTIDE SEQUENCE</scope>
    <source>
        <strain evidence="1">CAI-93</strain>
    </source>
</reference>
<proteinExistence type="predicted"/>
<evidence type="ECO:0000313" key="2">
    <source>
        <dbReference type="Proteomes" id="UP000556843"/>
    </source>
</evidence>
<protein>
    <submittedName>
        <fullName evidence="1">Amino acid adenylation domain-containing protein</fullName>
    </submittedName>
</protein>